<evidence type="ECO:0000256" key="3">
    <source>
        <dbReference type="ARBA" id="ARBA00022729"/>
    </source>
</evidence>
<dbReference type="PROSITE" id="PS51257">
    <property type="entry name" value="PROKAR_LIPOPROTEIN"/>
    <property type="match status" value="1"/>
</dbReference>
<keyword evidence="7" id="KW-1185">Reference proteome</keyword>
<dbReference type="InterPro" id="IPR025997">
    <property type="entry name" value="SBP_2_dom"/>
</dbReference>
<evidence type="ECO:0000313" key="7">
    <source>
        <dbReference type="Proteomes" id="UP000635828"/>
    </source>
</evidence>
<comment type="subcellular location">
    <subcellularLocation>
        <location evidence="1">Cell envelope</location>
    </subcellularLocation>
</comment>
<sequence length="332" mass="36058">MRKGFKKVLSIALCAAMMGTMLTACGGGGKKDAAKKDNKEITIGFSQVGAESDWRVANTKSMKEALSAGNGFKLSFADAQQKQENQTKAVREFISQGVDVIAIAPVTETGWETVLKEAKEAGIPVITVDRQIKTSDDSLVSCWVGSDFKKEGVEAGKWLIKDMEKKGKKAANIAVLQGTIGSSAEIGRTKGFKEGIKDAKDFKIIASQTGEFTQAKGQEVMESFLKQYKNIDVVVAQNDNMAFGAIDALKAAGKKPGKDVTIISFDAVKAALKEVQNGQINAEFECNPLHGPRVADLAKKLMNGEKVEKVQYVEEQVFTKDNVDKFINERQY</sequence>
<keyword evidence="3 4" id="KW-0732">Signal</keyword>
<feature type="chain" id="PRO_5046855235" evidence="4">
    <location>
        <begin position="27"/>
        <end position="332"/>
    </location>
</feature>
<evidence type="ECO:0000259" key="5">
    <source>
        <dbReference type="Pfam" id="PF13407"/>
    </source>
</evidence>
<dbReference type="Proteomes" id="UP000635828">
    <property type="component" value="Unassembled WGS sequence"/>
</dbReference>
<evidence type="ECO:0000256" key="1">
    <source>
        <dbReference type="ARBA" id="ARBA00004196"/>
    </source>
</evidence>
<comment type="similarity">
    <text evidence="2">Belongs to the bacterial solute-binding protein 2 family.</text>
</comment>
<feature type="domain" description="Periplasmic binding protein" evidence="5">
    <location>
        <begin position="43"/>
        <end position="282"/>
    </location>
</feature>
<dbReference type="CDD" id="cd06309">
    <property type="entry name" value="PBP1_galactofuranose_YtfQ-like"/>
    <property type="match status" value="1"/>
</dbReference>
<dbReference type="Gene3D" id="3.40.50.2300">
    <property type="match status" value="2"/>
</dbReference>
<dbReference type="Pfam" id="PF13407">
    <property type="entry name" value="Peripla_BP_4"/>
    <property type="match status" value="1"/>
</dbReference>
<feature type="signal peptide" evidence="4">
    <location>
        <begin position="1"/>
        <end position="26"/>
    </location>
</feature>
<dbReference type="InterPro" id="IPR028082">
    <property type="entry name" value="Peripla_BP_I"/>
</dbReference>
<dbReference type="SUPFAM" id="SSF53822">
    <property type="entry name" value="Periplasmic binding protein-like I"/>
    <property type="match status" value="1"/>
</dbReference>
<dbReference type="EMBL" id="JACOOS010000024">
    <property type="protein sequence ID" value="MBC5678913.1"/>
    <property type="molecule type" value="Genomic_DNA"/>
</dbReference>
<proteinExistence type="inferred from homology"/>
<dbReference type="PANTHER" id="PTHR46847:SF3">
    <property type="entry name" value="GALACTOFURANOSE-BINDING PROTEIN YTFQ"/>
    <property type="match status" value="1"/>
</dbReference>
<dbReference type="RefSeq" id="WP_024729029.1">
    <property type="nucleotide sequence ID" value="NZ_JACOOS010000024.1"/>
</dbReference>
<evidence type="ECO:0000256" key="2">
    <source>
        <dbReference type="ARBA" id="ARBA00007639"/>
    </source>
</evidence>
<dbReference type="PANTHER" id="PTHR46847">
    <property type="entry name" value="D-ALLOSE-BINDING PERIPLASMIC PROTEIN-RELATED"/>
    <property type="match status" value="1"/>
</dbReference>
<evidence type="ECO:0000313" key="6">
    <source>
        <dbReference type="EMBL" id="MBC5678913.1"/>
    </source>
</evidence>
<comment type="caution">
    <text evidence="6">The sequence shown here is derived from an EMBL/GenBank/DDBJ whole genome shotgun (WGS) entry which is preliminary data.</text>
</comment>
<evidence type="ECO:0000256" key="4">
    <source>
        <dbReference type="SAM" id="SignalP"/>
    </source>
</evidence>
<protein>
    <submittedName>
        <fullName evidence="6">ABC transporter substrate-binding protein</fullName>
    </submittedName>
</protein>
<organism evidence="6 7">
    <name type="scientific">Anaerostipes hominis</name>
    <name type="common">ex Liu et al. 2021</name>
    <dbReference type="NCBI Taxonomy" id="2763018"/>
    <lineage>
        <taxon>Bacteria</taxon>
        <taxon>Bacillati</taxon>
        <taxon>Bacillota</taxon>
        <taxon>Clostridia</taxon>
        <taxon>Lachnospirales</taxon>
        <taxon>Lachnospiraceae</taxon>
        <taxon>Anaerostipes</taxon>
    </lineage>
</organism>
<reference evidence="6 7" key="1">
    <citation type="submission" date="2020-08" db="EMBL/GenBank/DDBJ databases">
        <title>Genome public.</title>
        <authorList>
            <person name="Liu C."/>
            <person name="Sun Q."/>
        </authorList>
    </citation>
    <scope>NUCLEOTIDE SEQUENCE [LARGE SCALE GENOMIC DNA]</scope>
    <source>
        <strain evidence="6 7">NSJ-7</strain>
    </source>
</reference>
<accession>A0ABR7FUM6</accession>
<gene>
    <name evidence="6" type="ORF">H8S22_15435</name>
</gene>
<name>A0ABR7FUM6_9FIRM</name>